<dbReference type="PANTHER" id="PTHR38459">
    <property type="entry name" value="PROPHAGE BACTOPRENOL-LINKED GLUCOSE TRANSLOCASE HOMOLOG"/>
    <property type="match status" value="1"/>
</dbReference>
<keyword evidence="4 7" id="KW-1133">Transmembrane helix</keyword>
<evidence type="ECO:0000256" key="6">
    <source>
        <dbReference type="SAM" id="MobiDB-lite"/>
    </source>
</evidence>
<gene>
    <name evidence="9" type="ORF">C8E99_0119</name>
</gene>
<evidence type="ECO:0000256" key="1">
    <source>
        <dbReference type="ARBA" id="ARBA00004141"/>
    </source>
</evidence>
<dbReference type="PANTHER" id="PTHR38459:SF1">
    <property type="entry name" value="PROPHAGE BACTOPRENOL-LINKED GLUCOSE TRANSLOCASE HOMOLOG"/>
    <property type="match status" value="1"/>
</dbReference>
<dbReference type="GO" id="GO:0005886">
    <property type="term" value="C:plasma membrane"/>
    <property type="evidence" value="ECO:0007669"/>
    <property type="project" value="TreeGrafter"/>
</dbReference>
<dbReference type="Pfam" id="PF04138">
    <property type="entry name" value="GtrA_DPMS_TM"/>
    <property type="match status" value="1"/>
</dbReference>
<evidence type="ECO:0000256" key="7">
    <source>
        <dbReference type="SAM" id="Phobius"/>
    </source>
</evidence>
<evidence type="ECO:0000256" key="4">
    <source>
        <dbReference type="ARBA" id="ARBA00022989"/>
    </source>
</evidence>
<evidence type="ECO:0000256" key="2">
    <source>
        <dbReference type="ARBA" id="ARBA00009399"/>
    </source>
</evidence>
<feature type="transmembrane region" description="Helical" evidence="7">
    <location>
        <begin position="20"/>
        <end position="43"/>
    </location>
</feature>
<organism evidence="9 10">
    <name type="scientific">Citricoccus muralis</name>
    <dbReference type="NCBI Taxonomy" id="169134"/>
    <lineage>
        <taxon>Bacteria</taxon>
        <taxon>Bacillati</taxon>
        <taxon>Actinomycetota</taxon>
        <taxon>Actinomycetes</taxon>
        <taxon>Micrococcales</taxon>
        <taxon>Micrococcaceae</taxon>
        <taxon>Citricoccus</taxon>
    </lineage>
</organism>
<protein>
    <submittedName>
        <fullName evidence="9">Putative flippase GtrA</fullName>
    </submittedName>
</protein>
<dbReference type="EMBL" id="QREH01000001">
    <property type="protein sequence ID" value="REE02352.1"/>
    <property type="molecule type" value="Genomic_DNA"/>
</dbReference>
<feature type="domain" description="GtrA/DPMS transmembrane" evidence="8">
    <location>
        <begin position="22"/>
        <end position="144"/>
    </location>
</feature>
<reference evidence="9 10" key="1">
    <citation type="submission" date="2018-07" db="EMBL/GenBank/DDBJ databases">
        <title>Sequencing the genomes of 1000 actinobacteria strains.</title>
        <authorList>
            <person name="Klenk H.-P."/>
        </authorList>
    </citation>
    <scope>NUCLEOTIDE SEQUENCE [LARGE SCALE GENOMIC DNA]</scope>
    <source>
        <strain evidence="9 10">DSM 14442</strain>
    </source>
</reference>
<dbReference type="InterPro" id="IPR051401">
    <property type="entry name" value="GtrA_CellWall_Glycosyl"/>
</dbReference>
<keyword evidence="10" id="KW-1185">Reference proteome</keyword>
<keyword evidence="3 7" id="KW-0812">Transmembrane</keyword>
<sequence length="212" mass="23272">MISNLWQRFVALVAMLWREVAKFGAVGAAAFVVDSAIFLWLMNGPMEGSNVKSKIVASVVATIFSYVANRLWTFRHRRQNNLMREFVLFAVMNVIGMGIQAGCVFVAQYGLGVTSTAGIFIAGSVVGLVLGTIFRFFAYRFWVFTEELDADPKFKDDRERLTGELPVIRTADTPRRHRRGATSSASGPVAPPARTALQGPSAPSARTPAEPR</sequence>
<keyword evidence="5 7" id="KW-0472">Membrane</keyword>
<evidence type="ECO:0000256" key="5">
    <source>
        <dbReference type="ARBA" id="ARBA00023136"/>
    </source>
</evidence>
<dbReference type="AlphaFoldDB" id="A0A3D9L8D6"/>
<evidence type="ECO:0000256" key="3">
    <source>
        <dbReference type="ARBA" id="ARBA00022692"/>
    </source>
</evidence>
<proteinExistence type="inferred from homology"/>
<dbReference type="OrthoDB" id="9807815at2"/>
<evidence type="ECO:0000313" key="9">
    <source>
        <dbReference type="EMBL" id="REE02352.1"/>
    </source>
</evidence>
<dbReference type="Proteomes" id="UP000256727">
    <property type="component" value="Unassembled WGS sequence"/>
</dbReference>
<accession>A0A3D9L8D6</accession>
<feature type="region of interest" description="Disordered" evidence="6">
    <location>
        <begin position="165"/>
        <end position="212"/>
    </location>
</feature>
<name>A0A3D9L8D6_9MICC</name>
<feature type="transmembrane region" description="Helical" evidence="7">
    <location>
        <begin position="117"/>
        <end position="138"/>
    </location>
</feature>
<comment type="subcellular location">
    <subcellularLocation>
        <location evidence="1">Membrane</location>
        <topology evidence="1">Multi-pass membrane protein</topology>
    </subcellularLocation>
</comment>
<evidence type="ECO:0000313" key="10">
    <source>
        <dbReference type="Proteomes" id="UP000256727"/>
    </source>
</evidence>
<evidence type="ECO:0000259" key="8">
    <source>
        <dbReference type="Pfam" id="PF04138"/>
    </source>
</evidence>
<comment type="similarity">
    <text evidence="2">Belongs to the GtrA family.</text>
</comment>
<dbReference type="GO" id="GO:0000271">
    <property type="term" value="P:polysaccharide biosynthetic process"/>
    <property type="evidence" value="ECO:0007669"/>
    <property type="project" value="InterPro"/>
</dbReference>
<dbReference type="InterPro" id="IPR007267">
    <property type="entry name" value="GtrA_DPMS_TM"/>
</dbReference>
<dbReference type="RefSeq" id="WP_115930642.1">
    <property type="nucleotide sequence ID" value="NZ_QREH01000001.1"/>
</dbReference>
<comment type="caution">
    <text evidence="9">The sequence shown here is derived from an EMBL/GenBank/DDBJ whole genome shotgun (WGS) entry which is preliminary data.</text>
</comment>
<feature type="transmembrane region" description="Helical" evidence="7">
    <location>
        <begin position="55"/>
        <end position="74"/>
    </location>
</feature>
<feature type="transmembrane region" description="Helical" evidence="7">
    <location>
        <begin position="86"/>
        <end position="111"/>
    </location>
</feature>